<dbReference type="PRINTS" id="PR00111">
    <property type="entry name" value="ABHYDROLASE"/>
</dbReference>
<dbReference type="Pfam" id="PF00561">
    <property type="entry name" value="Abhydrolase_1"/>
    <property type="match status" value="1"/>
</dbReference>
<dbReference type="OrthoDB" id="3400345at2"/>
<reference evidence="2 3" key="1">
    <citation type="submission" date="2018-05" db="EMBL/GenBank/DDBJ databases">
        <title>Genomic Encyclopedia of Type Strains, Phase IV (KMG-IV): sequencing the most valuable type-strain genomes for metagenomic binning, comparative biology and taxonomic classification.</title>
        <authorList>
            <person name="Goeker M."/>
        </authorList>
    </citation>
    <scope>NUCLEOTIDE SEQUENCE [LARGE SCALE GENOMIC DNA]</scope>
    <source>
        <strain evidence="2 3">DSM 44704</strain>
    </source>
</reference>
<sequence>MGISTELGRAHEVDLPGGRIRYHDTGEGPPIVFVHGLLVNADLWRKVVPSVAAAGYRCLTPDWPLGAHRIAVPDLELTPVGVADLIASFLERLDLTDVTVVANDTGGAITQVLMTRKPARIGRVVLAAVDSYESFLPRPFTLLSWLARIPGSMRPLIESARIRALHSTPLVFGLVAKRPVPPEIADSYLAGPMKSGAVRKDLRLFLKNAHRRYTLAAATHFAAVDFPVLVVWAREDKVFPMSYAERLVRDLPHATLKVIDDSYTFLPEDQPELLTESILEFTRLHATP</sequence>
<dbReference type="GO" id="GO:0003824">
    <property type="term" value="F:catalytic activity"/>
    <property type="evidence" value="ECO:0007669"/>
    <property type="project" value="UniProtKB-ARBA"/>
</dbReference>
<dbReference type="InterPro" id="IPR000073">
    <property type="entry name" value="AB_hydrolase_1"/>
</dbReference>
<dbReference type="Gene3D" id="3.40.50.1820">
    <property type="entry name" value="alpha/beta hydrolase"/>
    <property type="match status" value="1"/>
</dbReference>
<comment type="caution">
    <text evidence="2">The sequence shown here is derived from an EMBL/GenBank/DDBJ whole genome shotgun (WGS) entry which is preliminary data.</text>
</comment>
<dbReference type="EMBL" id="QJKF01000010">
    <property type="protein sequence ID" value="PXX60306.1"/>
    <property type="molecule type" value="Genomic_DNA"/>
</dbReference>
<dbReference type="RefSeq" id="WP_040732974.1">
    <property type="nucleotide sequence ID" value="NZ_QJKF01000010.1"/>
</dbReference>
<dbReference type="AlphaFoldDB" id="A0A318JZY0"/>
<accession>A0A318JZY0</accession>
<dbReference type="PANTHER" id="PTHR43689:SF8">
    <property type="entry name" value="ALPHA_BETA-HYDROLASES SUPERFAMILY PROTEIN"/>
    <property type="match status" value="1"/>
</dbReference>
<dbReference type="PANTHER" id="PTHR43689">
    <property type="entry name" value="HYDROLASE"/>
    <property type="match status" value="1"/>
</dbReference>
<protein>
    <submittedName>
        <fullName evidence="2">Pimeloyl-ACP methyl ester carboxylesterase</fullName>
    </submittedName>
</protein>
<proteinExistence type="predicted"/>
<evidence type="ECO:0000313" key="3">
    <source>
        <dbReference type="Proteomes" id="UP000247569"/>
    </source>
</evidence>
<keyword evidence="3" id="KW-1185">Reference proteome</keyword>
<name>A0A318JZY0_9NOCA</name>
<gene>
    <name evidence="2" type="ORF">DFR70_110146</name>
</gene>
<dbReference type="SUPFAM" id="SSF53474">
    <property type="entry name" value="alpha/beta-Hydrolases"/>
    <property type="match status" value="1"/>
</dbReference>
<evidence type="ECO:0000259" key="1">
    <source>
        <dbReference type="Pfam" id="PF00561"/>
    </source>
</evidence>
<organism evidence="2 3">
    <name type="scientific">Nocardia tenerifensis</name>
    <dbReference type="NCBI Taxonomy" id="228006"/>
    <lineage>
        <taxon>Bacteria</taxon>
        <taxon>Bacillati</taxon>
        <taxon>Actinomycetota</taxon>
        <taxon>Actinomycetes</taxon>
        <taxon>Mycobacteriales</taxon>
        <taxon>Nocardiaceae</taxon>
        <taxon>Nocardia</taxon>
    </lineage>
</organism>
<evidence type="ECO:0000313" key="2">
    <source>
        <dbReference type="EMBL" id="PXX60306.1"/>
    </source>
</evidence>
<dbReference type="InterPro" id="IPR029058">
    <property type="entry name" value="AB_hydrolase_fold"/>
</dbReference>
<dbReference type="Proteomes" id="UP000247569">
    <property type="component" value="Unassembled WGS sequence"/>
</dbReference>
<feature type="domain" description="AB hydrolase-1" evidence="1">
    <location>
        <begin position="29"/>
        <end position="268"/>
    </location>
</feature>